<sequence>MQFGNELHLDNTIGCMIAKTYLIGKIVTAKTVKVQMKNTWSIKGGFKVIDKQDNLFLIRFEFENDYCKVLDSARWLVSN</sequence>
<organism evidence="2 3">
    <name type="scientific">Turnera subulata</name>
    <dbReference type="NCBI Taxonomy" id="218843"/>
    <lineage>
        <taxon>Eukaryota</taxon>
        <taxon>Viridiplantae</taxon>
        <taxon>Streptophyta</taxon>
        <taxon>Embryophyta</taxon>
        <taxon>Tracheophyta</taxon>
        <taxon>Spermatophyta</taxon>
        <taxon>Magnoliopsida</taxon>
        <taxon>eudicotyledons</taxon>
        <taxon>Gunneridae</taxon>
        <taxon>Pentapetalae</taxon>
        <taxon>rosids</taxon>
        <taxon>fabids</taxon>
        <taxon>Malpighiales</taxon>
        <taxon>Passifloraceae</taxon>
        <taxon>Turnera</taxon>
    </lineage>
</organism>
<proteinExistence type="predicted"/>
<accession>A0A9Q0F058</accession>
<feature type="domain" description="DUF4283" evidence="1">
    <location>
        <begin position="15"/>
        <end position="79"/>
    </location>
</feature>
<evidence type="ECO:0000313" key="2">
    <source>
        <dbReference type="EMBL" id="KAJ4822518.1"/>
    </source>
</evidence>
<evidence type="ECO:0000259" key="1">
    <source>
        <dbReference type="Pfam" id="PF14111"/>
    </source>
</evidence>
<dbReference type="AlphaFoldDB" id="A0A9Q0F058"/>
<comment type="caution">
    <text evidence="2">The sequence shown here is derived from an EMBL/GenBank/DDBJ whole genome shotgun (WGS) entry which is preliminary data.</text>
</comment>
<gene>
    <name evidence="2" type="ORF">Tsubulata_023256</name>
</gene>
<protein>
    <recommendedName>
        <fullName evidence="1">DUF4283 domain-containing protein</fullName>
    </recommendedName>
</protein>
<dbReference type="InterPro" id="IPR025558">
    <property type="entry name" value="DUF4283"/>
</dbReference>
<name>A0A9Q0F058_9ROSI</name>
<keyword evidence="3" id="KW-1185">Reference proteome</keyword>
<dbReference type="Proteomes" id="UP001141552">
    <property type="component" value="Unassembled WGS sequence"/>
</dbReference>
<dbReference type="Pfam" id="PF14111">
    <property type="entry name" value="DUF4283"/>
    <property type="match status" value="1"/>
</dbReference>
<dbReference type="EMBL" id="JAKUCV010007656">
    <property type="protein sequence ID" value="KAJ4822518.1"/>
    <property type="molecule type" value="Genomic_DNA"/>
</dbReference>
<reference evidence="2" key="1">
    <citation type="submission" date="2022-02" db="EMBL/GenBank/DDBJ databases">
        <authorList>
            <person name="Henning P.M."/>
            <person name="McCubbin A.G."/>
            <person name="Shore J.S."/>
        </authorList>
    </citation>
    <scope>NUCLEOTIDE SEQUENCE</scope>
    <source>
        <strain evidence="2">F60SS</strain>
        <tissue evidence="2">Leaves</tissue>
    </source>
</reference>
<evidence type="ECO:0000313" key="3">
    <source>
        <dbReference type="Proteomes" id="UP001141552"/>
    </source>
</evidence>
<reference evidence="2" key="2">
    <citation type="journal article" date="2023" name="Plants (Basel)">
        <title>Annotation of the Turnera subulata (Passifloraceae) Draft Genome Reveals the S-Locus Evolved after the Divergence of Turneroideae from Passifloroideae in a Stepwise Manner.</title>
        <authorList>
            <person name="Henning P.M."/>
            <person name="Roalson E.H."/>
            <person name="Mir W."/>
            <person name="McCubbin A.G."/>
            <person name="Shore J.S."/>
        </authorList>
    </citation>
    <scope>NUCLEOTIDE SEQUENCE</scope>
    <source>
        <strain evidence="2">F60SS</strain>
    </source>
</reference>